<dbReference type="eggNOG" id="COG0247">
    <property type="taxonomic scope" value="Bacteria"/>
</dbReference>
<dbReference type="SUPFAM" id="SSF46548">
    <property type="entry name" value="alpha-helical ferredoxin"/>
    <property type="match status" value="1"/>
</dbReference>
<dbReference type="GO" id="GO:0019154">
    <property type="term" value="F:glycolate dehydrogenase activity"/>
    <property type="evidence" value="ECO:0007669"/>
    <property type="project" value="UniProtKB-EC"/>
</dbReference>
<dbReference type="GO" id="GO:0046872">
    <property type="term" value="F:metal ion binding"/>
    <property type="evidence" value="ECO:0007669"/>
    <property type="project" value="UniProtKB-UniRule"/>
</dbReference>
<dbReference type="HOGENOM" id="CLU_023081_0_0_5"/>
<keyword evidence="2 6" id="KW-0479">Metal-binding</keyword>
<reference evidence="9" key="1">
    <citation type="journal article" date="2011" name="J. Bacteriol.">
        <title>Genome sequences of eight morphologically diverse alphaproteobacteria.</title>
        <authorList>
            <consortium name="US DOE Joint Genome Institute"/>
            <person name="Brown P.J."/>
            <person name="Kysela D.T."/>
            <person name="Buechlein A."/>
            <person name="Hemmerich C."/>
            <person name="Brun Y.V."/>
        </authorList>
    </citation>
    <scope>NUCLEOTIDE SEQUENCE [LARGE SCALE GENOMIC DNA]</scope>
    <source>
        <strain evidence="9">ATCC 51888 / DSM 1869 / NCIB 11706 / TK 0415</strain>
    </source>
</reference>
<protein>
    <recommendedName>
        <fullName evidence="6">Glycolate oxidase iron-sulfur subunit</fullName>
        <ecNumber evidence="6">1.1.99.14</ecNumber>
    </recommendedName>
</protein>
<comment type="function">
    <text evidence="6">Component of a complex that catalyzes the oxidation of glycolate to glyoxylate.</text>
</comment>
<dbReference type="InterPro" id="IPR017900">
    <property type="entry name" value="4Fe4S_Fe_S_CS"/>
</dbReference>
<dbReference type="Gene3D" id="1.10.1060.10">
    <property type="entry name" value="Alpha-helical ferredoxin"/>
    <property type="match status" value="1"/>
</dbReference>
<evidence type="ECO:0000313" key="9">
    <source>
        <dbReference type="Proteomes" id="UP000002033"/>
    </source>
</evidence>
<dbReference type="OrthoDB" id="9765258at2"/>
<keyword evidence="1 6" id="KW-0004">4Fe-4S</keyword>
<dbReference type="InterPro" id="IPR017896">
    <property type="entry name" value="4Fe4S_Fe-S-bd"/>
</dbReference>
<evidence type="ECO:0000256" key="2">
    <source>
        <dbReference type="ARBA" id="ARBA00022723"/>
    </source>
</evidence>
<keyword evidence="4 6" id="KW-0408">Iron</keyword>
<keyword evidence="6" id="KW-0249">Electron transport</keyword>
<keyword evidence="3" id="KW-0677">Repeat</keyword>
<evidence type="ECO:0000256" key="6">
    <source>
        <dbReference type="PIRNR" id="PIRNR000139"/>
    </source>
</evidence>
<evidence type="ECO:0000256" key="1">
    <source>
        <dbReference type="ARBA" id="ARBA00022485"/>
    </source>
</evidence>
<comment type="catalytic activity">
    <reaction evidence="6">
        <text>glycolate + A = glyoxylate + AH2</text>
        <dbReference type="Rhea" id="RHEA:21264"/>
        <dbReference type="ChEBI" id="CHEBI:13193"/>
        <dbReference type="ChEBI" id="CHEBI:17499"/>
        <dbReference type="ChEBI" id="CHEBI:29805"/>
        <dbReference type="ChEBI" id="CHEBI:36655"/>
        <dbReference type="EC" id="1.1.99.14"/>
    </reaction>
</comment>
<dbReference type="PIRSF" id="PIRSF000139">
    <property type="entry name" value="Glc_ox_4Fe-4S"/>
    <property type="match status" value="1"/>
</dbReference>
<dbReference type="Pfam" id="PF02754">
    <property type="entry name" value="CCG"/>
    <property type="match status" value="2"/>
</dbReference>
<keyword evidence="6" id="KW-0813">Transport</keyword>
<dbReference type="Pfam" id="PF13183">
    <property type="entry name" value="Fer4_8"/>
    <property type="match status" value="1"/>
</dbReference>
<evidence type="ECO:0000313" key="8">
    <source>
        <dbReference type="EMBL" id="ADJ24375.1"/>
    </source>
</evidence>
<keyword evidence="9" id="KW-1185">Reference proteome</keyword>
<dbReference type="PROSITE" id="PS00198">
    <property type="entry name" value="4FE4S_FER_1"/>
    <property type="match status" value="1"/>
</dbReference>
<sequence length="454" mass="49182">MHTSFSKAQLENPEIARAERILRRCVHCGLCTATCPTYVVLGDERDSPRGRIYAIKDMLEKGIDAKPEVSKHIDRCLTCLSCMTTCPSGVDYMHLVEIARGHIEKTGNRSLKDRLIRRALAEIIPYPRRFRWAMRAAPLGRRMAPVFRALKMPELAAMVDLAPADAPHGGRFRGPGTASPTGVRTGRVLLLAGCAQQVLRPQINDATIRLFARGGIDVIVANGAGCCGALSQHIGREEEAVKFARANVAAWSKEIAKGGVDAIIINTSGCGTTVKDYGHLLRHETEFAKRAKDIAAMAKDVTEFLDGHDFGAPKRWSSLKVAYHSACSLQHGQRVTSQPKSLLKKAGFTVLDIPESHLCCGSAGIYNIVQPEIAGALRDRKAGNIKTLRPDVVAAGNIGCIQQLQSGLDIPVVHTIELLDWAHGGPVPPGLEGLAQYSTDVPQPKRSVEDYIGA</sequence>
<gene>
    <name evidence="8" type="ordered locus">Hden_2579</name>
</gene>
<feature type="domain" description="4Fe-4S ferredoxin-type" evidence="7">
    <location>
        <begin position="16"/>
        <end position="45"/>
    </location>
</feature>
<organism evidence="8 9">
    <name type="scientific">Hyphomicrobium denitrificans (strain ATCC 51888 / DSM 1869 / NCIMB 11706 / TK 0415)</name>
    <dbReference type="NCBI Taxonomy" id="582899"/>
    <lineage>
        <taxon>Bacteria</taxon>
        <taxon>Pseudomonadati</taxon>
        <taxon>Pseudomonadota</taxon>
        <taxon>Alphaproteobacteria</taxon>
        <taxon>Hyphomicrobiales</taxon>
        <taxon>Hyphomicrobiaceae</taxon>
        <taxon>Hyphomicrobium</taxon>
    </lineage>
</organism>
<dbReference type="PANTHER" id="PTHR32479">
    <property type="entry name" value="GLYCOLATE OXIDASE IRON-SULFUR SUBUNIT"/>
    <property type="match status" value="1"/>
</dbReference>
<dbReference type="GO" id="GO:0051539">
    <property type="term" value="F:4 iron, 4 sulfur cluster binding"/>
    <property type="evidence" value="ECO:0007669"/>
    <property type="project" value="UniProtKB-UniRule"/>
</dbReference>
<dbReference type="NCBIfam" id="NF008434">
    <property type="entry name" value="PRK11274.1"/>
    <property type="match status" value="1"/>
</dbReference>
<dbReference type="AlphaFoldDB" id="D8JT57"/>
<dbReference type="PANTHER" id="PTHR32479:SF17">
    <property type="entry name" value="GLYCOLATE OXIDASE IRON-SULFUR SUBUNIT"/>
    <property type="match status" value="1"/>
</dbReference>
<comment type="catalytic activity">
    <reaction evidence="6">
        <text>(R)-lactate + A = pyruvate + AH2</text>
        <dbReference type="Rhea" id="RHEA:15089"/>
        <dbReference type="ChEBI" id="CHEBI:13193"/>
        <dbReference type="ChEBI" id="CHEBI:15361"/>
        <dbReference type="ChEBI" id="CHEBI:16004"/>
        <dbReference type="ChEBI" id="CHEBI:17499"/>
    </reaction>
</comment>
<accession>D8JT57</accession>
<dbReference type="Proteomes" id="UP000002033">
    <property type="component" value="Chromosome"/>
</dbReference>
<dbReference type="EC" id="1.1.99.14" evidence="6"/>
<dbReference type="InterPro" id="IPR004017">
    <property type="entry name" value="Cys_rich_dom"/>
</dbReference>
<comment type="cofactor">
    <cofactor evidence="6">
        <name>[4Fe-4S] cluster</name>
        <dbReference type="ChEBI" id="CHEBI:49883"/>
    </cofactor>
    <text evidence="6">Binds 2 [4Fe-4S] clusters.</text>
</comment>
<dbReference type="PROSITE" id="PS51379">
    <property type="entry name" value="4FE4S_FER_2"/>
    <property type="match status" value="2"/>
</dbReference>
<proteinExistence type="predicted"/>
<evidence type="ECO:0000259" key="7">
    <source>
        <dbReference type="PROSITE" id="PS51379"/>
    </source>
</evidence>
<evidence type="ECO:0000256" key="5">
    <source>
        <dbReference type="ARBA" id="ARBA00023014"/>
    </source>
</evidence>
<name>D8JT57_HYPDA</name>
<dbReference type="EMBL" id="CP002083">
    <property type="protein sequence ID" value="ADJ24375.1"/>
    <property type="molecule type" value="Genomic_DNA"/>
</dbReference>
<feature type="domain" description="4Fe-4S ferredoxin-type" evidence="7">
    <location>
        <begin position="65"/>
        <end position="96"/>
    </location>
</feature>
<evidence type="ECO:0000256" key="3">
    <source>
        <dbReference type="ARBA" id="ARBA00022737"/>
    </source>
</evidence>
<dbReference type="InterPro" id="IPR009051">
    <property type="entry name" value="Helical_ferredxn"/>
</dbReference>
<dbReference type="STRING" id="582899.Hden_2579"/>
<keyword evidence="5 6" id="KW-0411">Iron-sulfur</keyword>
<evidence type="ECO:0000256" key="4">
    <source>
        <dbReference type="ARBA" id="ARBA00023004"/>
    </source>
</evidence>
<dbReference type="InterPro" id="IPR012257">
    <property type="entry name" value="Glc_ox_4Fe-4S"/>
</dbReference>
<dbReference type="KEGG" id="hdn:Hden_2579"/>
<dbReference type="RefSeq" id="WP_013216534.1">
    <property type="nucleotide sequence ID" value="NC_014313.1"/>
</dbReference>